<dbReference type="Proteomes" id="UP000598174">
    <property type="component" value="Unassembled WGS sequence"/>
</dbReference>
<feature type="transmembrane region" description="Helical" evidence="2">
    <location>
        <begin position="304"/>
        <end position="329"/>
    </location>
</feature>
<keyword evidence="2" id="KW-0812">Transmembrane</keyword>
<keyword evidence="2" id="KW-0472">Membrane</keyword>
<feature type="transmembrane region" description="Helical" evidence="2">
    <location>
        <begin position="144"/>
        <end position="165"/>
    </location>
</feature>
<evidence type="ECO:0000256" key="2">
    <source>
        <dbReference type="SAM" id="Phobius"/>
    </source>
</evidence>
<proteinExistence type="predicted"/>
<dbReference type="RefSeq" id="WP_203816941.1">
    <property type="nucleotide sequence ID" value="NZ_BAAABP010000071.1"/>
</dbReference>
<feature type="transmembrane region" description="Helical" evidence="2">
    <location>
        <begin position="171"/>
        <end position="194"/>
    </location>
</feature>
<feature type="transmembrane region" description="Helical" evidence="2">
    <location>
        <begin position="407"/>
        <end position="425"/>
    </location>
</feature>
<gene>
    <name evidence="3" type="ORF">Afe05nite_22180</name>
</gene>
<evidence type="ECO:0000313" key="4">
    <source>
        <dbReference type="Proteomes" id="UP000598174"/>
    </source>
</evidence>
<accession>A0A919IZX7</accession>
<evidence type="ECO:0000256" key="1">
    <source>
        <dbReference type="SAM" id="MobiDB-lite"/>
    </source>
</evidence>
<evidence type="ECO:0000313" key="3">
    <source>
        <dbReference type="EMBL" id="GIE10378.1"/>
    </source>
</evidence>
<feature type="transmembrane region" description="Helical" evidence="2">
    <location>
        <begin position="109"/>
        <end position="132"/>
    </location>
</feature>
<feature type="transmembrane region" description="Helical" evidence="2">
    <location>
        <begin position="437"/>
        <end position="456"/>
    </location>
</feature>
<sequence>MSRLAHWCLDRAARRWPADIRAEMAREWHAELSEIETRPGGGRRALAYALSLLTSPPLRDSSGAPRGWAETTGSPAPIGALIVAGLLTLGVSQFVALLVALAWPDNYAWPWFAAAVTAAPTAGWCLFAGRWLGRRMPLEPGARFGPATSAAVAPLLMTPALLLPAVTEQDLTYVLALLIGLLVWIPGIALLGVAAVRGRRLFLLGTPLVAALAAAAATLPMALTSDAGLRAAVASLTTGNPPPEFSVIPPGALSSRAFYHLGPWAITLTVFAVLALAFGTAALRPLPERALRPVATGDEPRPRPAVLIAAGATGLALAVIAWACTVAILGPAMPGVSASAPMPGGDGEIYLWVAELRWTSILLAALALLVAVADRRRAVPAALVLAGVLIGADGVLVRLGVHGAGGLRLALLVGGATVALGWTVARGPLAAGSERTVRRRIAVAAVLAAVCVPLLLSQGTPGVNHPYLPSGLRPTTVGLAVLGVLLAAVAAVAVRRHRLPGWVTALVIAVPAALVLAAGLLPVPADSEDSGSAVAGAFVGIPLAVVLVALLRRHRARPRGRTAALWVLLALAGLPGTVVLWLAGAFPGHIAPDLLFAVEGLGYPADGISLVPGAALLVTPIAALVAMRLDGDPARSRPAPARSPGFEGVGLPDQA</sequence>
<feature type="transmembrane region" description="Helical" evidence="2">
    <location>
        <begin position="501"/>
        <end position="521"/>
    </location>
</feature>
<protein>
    <submittedName>
        <fullName evidence="3">Uncharacterized protein</fullName>
    </submittedName>
</protein>
<name>A0A919IZX7_9ACTN</name>
<reference evidence="3" key="1">
    <citation type="submission" date="2021-01" db="EMBL/GenBank/DDBJ databases">
        <title>Whole genome shotgun sequence of Actinoplanes ferrugineus NBRC 15555.</title>
        <authorList>
            <person name="Komaki H."/>
            <person name="Tamura T."/>
        </authorList>
    </citation>
    <scope>NUCLEOTIDE SEQUENCE</scope>
    <source>
        <strain evidence="3">NBRC 15555</strain>
    </source>
</reference>
<feature type="transmembrane region" description="Helical" evidence="2">
    <location>
        <begin position="476"/>
        <end position="494"/>
    </location>
</feature>
<feature type="transmembrane region" description="Helical" evidence="2">
    <location>
        <begin position="349"/>
        <end position="372"/>
    </location>
</feature>
<comment type="caution">
    <text evidence="3">The sequence shown here is derived from an EMBL/GenBank/DDBJ whole genome shotgun (WGS) entry which is preliminary data.</text>
</comment>
<dbReference type="EMBL" id="BOMM01000016">
    <property type="protein sequence ID" value="GIE10378.1"/>
    <property type="molecule type" value="Genomic_DNA"/>
</dbReference>
<feature type="transmembrane region" description="Helical" evidence="2">
    <location>
        <begin position="78"/>
        <end position="103"/>
    </location>
</feature>
<keyword evidence="4" id="KW-1185">Reference proteome</keyword>
<feature type="transmembrane region" description="Helical" evidence="2">
    <location>
        <begin position="533"/>
        <end position="551"/>
    </location>
</feature>
<feature type="region of interest" description="Disordered" evidence="1">
    <location>
        <begin position="635"/>
        <end position="655"/>
    </location>
</feature>
<feature type="transmembrane region" description="Helical" evidence="2">
    <location>
        <begin position="201"/>
        <end position="223"/>
    </location>
</feature>
<feature type="transmembrane region" description="Helical" evidence="2">
    <location>
        <begin position="261"/>
        <end position="283"/>
    </location>
</feature>
<organism evidence="3 4">
    <name type="scientific">Paractinoplanes ferrugineus</name>
    <dbReference type="NCBI Taxonomy" id="113564"/>
    <lineage>
        <taxon>Bacteria</taxon>
        <taxon>Bacillati</taxon>
        <taxon>Actinomycetota</taxon>
        <taxon>Actinomycetes</taxon>
        <taxon>Micromonosporales</taxon>
        <taxon>Micromonosporaceae</taxon>
        <taxon>Paractinoplanes</taxon>
    </lineage>
</organism>
<feature type="transmembrane region" description="Helical" evidence="2">
    <location>
        <begin position="379"/>
        <end position="401"/>
    </location>
</feature>
<feature type="transmembrane region" description="Helical" evidence="2">
    <location>
        <begin position="563"/>
        <end position="587"/>
    </location>
</feature>
<feature type="transmembrane region" description="Helical" evidence="2">
    <location>
        <begin position="607"/>
        <end position="627"/>
    </location>
</feature>
<dbReference type="AlphaFoldDB" id="A0A919IZX7"/>
<keyword evidence="2" id="KW-1133">Transmembrane helix</keyword>